<comment type="subcellular location">
    <subcellularLocation>
        <location evidence="1">Cytoplasm</location>
    </subcellularLocation>
</comment>
<dbReference type="EMBL" id="ABAX03000024">
    <property type="protein sequence ID" value="EDR96311.1"/>
    <property type="molecule type" value="Genomic_DNA"/>
</dbReference>
<evidence type="ECO:0000313" key="9">
    <source>
        <dbReference type="EMBL" id="EDR96311.1"/>
    </source>
</evidence>
<dbReference type="PANTHER" id="PTHR33799">
    <property type="entry name" value="PTS PERMEASE-RELATED-RELATED"/>
    <property type="match status" value="1"/>
</dbReference>
<evidence type="ECO:0000256" key="5">
    <source>
        <dbReference type="ARBA" id="ARBA00022679"/>
    </source>
</evidence>
<dbReference type="eggNOG" id="COG2893">
    <property type="taxonomic scope" value="Bacteria"/>
</dbReference>
<dbReference type="InterPro" id="IPR051471">
    <property type="entry name" value="Bacterial_PTS_sugar_comp"/>
</dbReference>
<dbReference type="PROSITE" id="PS51096">
    <property type="entry name" value="PTS_EIIA_TYPE_4"/>
    <property type="match status" value="1"/>
</dbReference>
<dbReference type="Gene3D" id="3.40.50.510">
    <property type="entry name" value="Phosphotransferase system, mannose-type IIA component"/>
    <property type="match status" value="1"/>
</dbReference>
<dbReference type="InterPro" id="IPR036662">
    <property type="entry name" value="PTS_EIIA_man-typ_sf"/>
</dbReference>
<dbReference type="PANTHER" id="PTHR33799:SF1">
    <property type="entry name" value="PTS SYSTEM MANNOSE-SPECIFIC EIIAB COMPONENT-RELATED"/>
    <property type="match status" value="1"/>
</dbReference>
<evidence type="ECO:0000256" key="3">
    <source>
        <dbReference type="ARBA" id="ARBA00022490"/>
    </source>
</evidence>
<dbReference type="STRING" id="411490.ANACAC_02934"/>
<dbReference type="GO" id="GO:0016020">
    <property type="term" value="C:membrane"/>
    <property type="evidence" value="ECO:0007669"/>
    <property type="project" value="InterPro"/>
</dbReference>
<evidence type="ECO:0000256" key="2">
    <source>
        <dbReference type="ARBA" id="ARBA00022448"/>
    </source>
</evidence>
<evidence type="ECO:0000256" key="7">
    <source>
        <dbReference type="ARBA" id="ARBA00022777"/>
    </source>
</evidence>
<proteinExistence type="predicted"/>
<comment type="caution">
    <text evidence="9">The sequence shown here is derived from an EMBL/GenBank/DDBJ whole genome shotgun (WGS) entry which is preliminary data.</text>
</comment>
<evidence type="ECO:0000256" key="4">
    <source>
        <dbReference type="ARBA" id="ARBA00022597"/>
    </source>
</evidence>
<dbReference type="Proteomes" id="UP000004935">
    <property type="component" value="Unassembled WGS sequence"/>
</dbReference>
<keyword evidence="6" id="KW-0598">Phosphotransferase system</keyword>
<organism evidence="9 10">
    <name type="scientific">Anaerostipes caccae (strain DSM 14662 / CCUG 47493 / JCM 13470 / NCIMB 13811 / L1-92)</name>
    <dbReference type="NCBI Taxonomy" id="411490"/>
    <lineage>
        <taxon>Bacteria</taxon>
        <taxon>Bacillati</taxon>
        <taxon>Bacillota</taxon>
        <taxon>Clostridia</taxon>
        <taxon>Lachnospirales</taxon>
        <taxon>Lachnospiraceae</taxon>
        <taxon>Anaerostipes</taxon>
    </lineage>
</organism>
<dbReference type="Pfam" id="PF03610">
    <property type="entry name" value="EIIA-man"/>
    <property type="match status" value="1"/>
</dbReference>
<protein>
    <submittedName>
        <fullName evidence="9">Fructose-specific phosphotransferase enzyme IIA component</fullName>
    </submittedName>
</protein>
<sequence length="162" mass="17847">MTAGYPVFRIHLWNFSMRRFYMIQILLLTHAELAEGFQSAVNLIIGEQPCFEVLGLKFGQGLEEYTGIVHKTAESIASVDGTLIFADIFGGTPGNTAGKLLLEKWPYGGFPFGCIAGVNLSLLMEALTMRESMDFAALKTHLMALFPETVVDLETALNLQPQ</sequence>
<evidence type="ECO:0000313" key="10">
    <source>
        <dbReference type="Proteomes" id="UP000004935"/>
    </source>
</evidence>
<gene>
    <name evidence="9" type="ORF">ANACAC_02934</name>
</gene>
<dbReference type="InterPro" id="IPR033887">
    <property type="entry name" value="PTS_IIA_man"/>
</dbReference>
<evidence type="ECO:0000256" key="1">
    <source>
        <dbReference type="ARBA" id="ARBA00004496"/>
    </source>
</evidence>
<evidence type="ECO:0000259" key="8">
    <source>
        <dbReference type="PROSITE" id="PS51096"/>
    </source>
</evidence>
<feature type="domain" description="PTS EIIA type-4" evidence="8">
    <location>
        <begin position="22"/>
        <end position="150"/>
    </location>
</feature>
<reference evidence="9" key="2">
    <citation type="submission" date="2013-11" db="EMBL/GenBank/DDBJ databases">
        <title>Draft genome sequence of Anaerostipes caccae (DSM 14662).</title>
        <authorList>
            <person name="Sudarsanam P."/>
            <person name="Ley R."/>
            <person name="Guruge J."/>
            <person name="Turnbaugh P.J."/>
            <person name="Mahowald M."/>
            <person name="Liep D."/>
            <person name="Gordon J."/>
        </authorList>
    </citation>
    <scope>NUCLEOTIDE SEQUENCE</scope>
    <source>
        <strain evidence="9">DSM 14662</strain>
    </source>
</reference>
<reference evidence="9" key="1">
    <citation type="submission" date="2007-11" db="EMBL/GenBank/DDBJ databases">
        <authorList>
            <person name="Fulton L."/>
            <person name="Clifton S."/>
            <person name="Fulton B."/>
            <person name="Xu J."/>
            <person name="Minx P."/>
            <person name="Pepin K.H."/>
            <person name="Johnson M."/>
            <person name="Thiruvilangam P."/>
            <person name="Bhonagiri V."/>
            <person name="Nash W.E."/>
            <person name="Mardis E.R."/>
            <person name="Wilson R.K."/>
        </authorList>
    </citation>
    <scope>NUCLEOTIDE SEQUENCE [LARGE SCALE GENOMIC DNA]</scope>
    <source>
        <strain evidence="9">DSM 14662</strain>
    </source>
</reference>
<keyword evidence="5" id="KW-0808">Transferase</keyword>
<dbReference type="InterPro" id="IPR004701">
    <property type="entry name" value="PTS_EIIA_man-typ"/>
</dbReference>
<dbReference type="CDD" id="cd00006">
    <property type="entry name" value="PTS_IIA_man"/>
    <property type="match status" value="1"/>
</dbReference>
<dbReference type="GO" id="GO:0016301">
    <property type="term" value="F:kinase activity"/>
    <property type="evidence" value="ECO:0007669"/>
    <property type="project" value="UniProtKB-KW"/>
</dbReference>
<dbReference type="HOGENOM" id="CLU_123235_0_1_9"/>
<keyword evidence="7" id="KW-0418">Kinase</keyword>
<name>B0MHH2_ANACD</name>
<dbReference type="AlphaFoldDB" id="B0MHH2"/>
<dbReference type="SUPFAM" id="SSF53062">
    <property type="entry name" value="PTS system fructose IIA component-like"/>
    <property type="match status" value="1"/>
</dbReference>
<dbReference type="GO" id="GO:0009401">
    <property type="term" value="P:phosphoenolpyruvate-dependent sugar phosphotransferase system"/>
    <property type="evidence" value="ECO:0007669"/>
    <property type="project" value="UniProtKB-KW"/>
</dbReference>
<dbReference type="GO" id="GO:0005737">
    <property type="term" value="C:cytoplasm"/>
    <property type="evidence" value="ECO:0007669"/>
    <property type="project" value="UniProtKB-SubCell"/>
</dbReference>
<evidence type="ECO:0000256" key="6">
    <source>
        <dbReference type="ARBA" id="ARBA00022683"/>
    </source>
</evidence>
<keyword evidence="3" id="KW-0963">Cytoplasm</keyword>
<keyword evidence="2" id="KW-0813">Transport</keyword>
<keyword evidence="10" id="KW-1185">Reference proteome</keyword>
<keyword evidence="4" id="KW-0762">Sugar transport</keyword>
<accession>B0MHH2</accession>